<dbReference type="AlphaFoldDB" id="A0A6J6LAR0"/>
<gene>
    <name evidence="1" type="ORF">UFOPK2143_01677</name>
</gene>
<organism evidence="1">
    <name type="scientific">freshwater metagenome</name>
    <dbReference type="NCBI Taxonomy" id="449393"/>
    <lineage>
        <taxon>unclassified sequences</taxon>
        <taxon>metagenomes</taxon>
        <taxon>ecological metagenomes</taxon>
    </lineage>
</organism>
<proteinExistence type="predicted"/>
<name>A0A6J6LAR0_9ZZZZ</name>
<dbReference type="EMBL" id="CAEZVV010000164">
    <property type="protein sequence ID" value="CAB4658298.1"/>
    <property type="molecule type" value="Genomic_DNA"/>
</dbReference>
<sequence>MRTEAERDVVIMRSIHVEAVWIVKHRLITVR</sequence>
<evidence type="ECO:0000313" key="1">
    <source>
        <dbReference type="EMBL" id="CAB4658298.1"/>
    </source>
</evidence>
<accession>A0A6J6LAR0</accession>
<protein>
    <submittedName>
        <fullName evidence="1">Unannotated protein</fullName>
    </submittedName>
</protein>
<reference evidence="1" key="1">
    <citation type="submission" date="2020-05" db="EMBL/GenBank/DDBJ databases">
        <authorList>
            <person name="Chiriac C."/>
            <person name="Salcher M."/>
            <person name="Ghai R."/>
            <person name="Kavagutti S V."/>
        </authorList>
    </citation>
    <scope>NUCLEOTIDE SEQUENCE</scope>
</reference>